<evidence type="ECO:0000313" key="2">
    <source>
        <dbReference type="WBParaSite" id="PSU_v2.g690.t1"/>
    </source>
</evidence>
<proteinExistence type="predicted"/>
<sequence>MLIKEEICERLSPSYRAEIKRLEKEYAKIADTNLTAKKEYLLQFSQKYLMLPEIWYECFDITDKEQQSCSDLAQLWKDKYNNRKRARKLFFVHKDANYFTKLWHHKVRLDKNFFLDKNDIISILNLPCKGIDQTWIFFDETSR</sequence>
<evidence type="ECO:0000313" key="1">
    <source>
        <dbReference type="Proteomes" id="UP000887577"/>
    </source>
</evidence>
<name>A0A914Z4I1_9BILA</name>
<dbReference type="Proteomes" id="UP000887577">
    <property type="component" value="Unplaced"/>
</dbReference>
<reference evidence="2" key="1">
    <citation type="submission" date="2022-11" db="UniProtKB">
        <authorList>
            <consortium name="WormBaseParasite"/>
        </authorList>
    </citation>
    <scope>IDENTIFICATION</scope>
</reference>
<dbReference type="AlphaFoldDB" id="A0A914Z4I1"/>
<accession>A0A914Z4I1</accession>
<organism evidence="1 2">
    <name type="scientific">Panagrolaimus superbus</name>
    <dbReference type="NCBI Taxonomy" id="310955"/>
    <lineage>
        <taxon>Eukaryota</taxon>
        <taxon>Metazoa</taxon>
        <taxon>Ecdysozoa</taxon>
        <taxon>Nematoda</taxon>
        <taxon>Chromadorea</taxon>
        <taxon>Rhabditida</taxon>
        <taxon>Tylenchina</taxon>
        <taxon>Panagrolaimomorpha</taxon>
        <taxon>Panagrolaimoidea</taxon>
        <taxon>Panagrolaimidae</taxon>
        <taxon>Panagrolaimus</taxon>
    </lineage>
</organism>
<keyword evidence="1" id="KW-1185">Reference proteome</keyword>
<dbReference type="WBParaSite" id="PSU_v2.g690.t1">
    <property type="protein sequence ID" value="PSU_v2.g690.t1"/>
    <property type="gene ID" value="PSU_v2.g690"/>
</dbReference>
<protein>
    <submittedName>
        <fullName evidence="2">Ycf54</fullName>
    </submittedName>
</protein>